<evidence type="ECO:0000313" key="9">
    <source>
        <dbReference type="EMBL" id="MDR6433073.1"/>
    </source>
</evidence>
<feature type="transmembrane region" description="Helical" evidence="8">
    <location>
        <begin position="218"/>
        <end position="245"/>
    </location>
</feature>
<dbReference type="InterPro" id="IPR037294">
    <property type="entry name" value="ABC_BtuC-like"/>
</dbReference>
<sequence>MLGILHIGTGTMSFSPGEIFNSLFGDVTNPTAERIIMRVRLPRLVTAIFVGASLGMAGSIFQSISRNALGSPDIIGFTTGAATGAIVQIILFNAGPFETALAAVLSGLGTAMIVFLLALKGRTTGGYRLILIGLGVGAVLSGVNTVLLVAGDLDQAASAQLWLAGSLNTRTWSHAIPAAIGFFLVVPIVSYFAKRISLLEMGDDAARQLGISVEATRLAMVLVAVALTSVATAATGPIAFIALAAPQLVRRLTHAPGVPLIASALLGAVLLVGADLFAQHFPLNIKMPIGLTTGLLGGLYLLWILTKRAK</sequence>
<gene>
    <name evidence="9" type="ORF">J2782_002819</name>
</gene>
<keyword evidence="3" id="KW-0813">Transport</keyword>
<evidence type="ECO:0000256" key="4">
    <source>
        <dbReference type="ARBA" id="ARBA00022475"/>
    </source>
</evidence>
<dbReference type="Proteomes" id="UP001184614">
    <property type="component" value="Unassembled WGS sequence"/>
</dbReference>
<feature type="transmembrane region" description="Helical" evidence="8">
    <location>
        <begin position="44"/>
        <end position="62"/>
    </location>
</feature>
<evidence type="ECO:0000256" key="5">
    <source>
        <dbReference type="ARBA" id="ARBA00022692"/>
    </source>
</evidence>
<dbReference type="PANTHER" id="PTHR30472">
    <property type="entry name" value="FERRIC ENTEROBACTIN TRANSPORT SYSTEM PERMEASE PROTEIN"/>
    <property type="match status" value="1"/>
</dbReference>
<keyword evidence="7 8" id="KW-0472">Membrane</keyword>
<reference evidence="9 10" key="1">
    <citation type="submission" date="2023-07" db="EMBL/GenBank/DDBJ databases">
        <title>Sorghum-associated microbial communities from plants grown in Nebraska, USA.</title>
        <authorList>
            <person name="Schachtman D."/>
        </authorList>
    </citation>
    <scope>NUCLEOTIDE SEQUENCE [LARGE SCALE GENOMIC DNA]</scope>
    <source>
        <strain evidence="9 10">DS1730</strain>
    </source>
</reference>
<name>A0ABU1MAI8_9HYPH</name>
<feature type="transmembrane region" description="Helical" evidence="8">
    <location>
        <begin position="171"/>
        <end position="193"/>
    </location>
</feature>
<protein>
    <submittedName>
        <fullName evidence="9">Iron complex transport system permease protein</fullName>
    </submittedName>
</protein>
<evidence type="ECO:0000256" key="6">
    <source>
        <dbReference type="ARBA" id="ARBA00022989"/>
    </source>
</evidence>
<dbReference type="EMBL" id="JAVDQT010000004">
    <property type="protein sequence ID" value="MDR6433073.1"/>
    <property type="molecule type" value="Genomic_DNA"/>
</dbReference>
<keyword evidence="6 8" id="KW-1133">Transmembrane helix</keyword>
<evidence type="ECO:0000256" key="7">
    <source>
        <dbReference type="ARBA" id="ARBA00023136"/>
    </source>
</evidence>
<keyword evidence="5 8" id="KW-0812">Transmembrane</keyword>
<dbReference type="SUPFAM" id="SSF81345">
    <property type="entry name" value="ABC transporter involved in vitamin B12 uptake, BtuC"/>
    <property type="match status" value="1"/>
</dbReference>
<evidence type="ECO:0000313" key="10">
    <source>
        <dbReference type="Proteomes" id="UP001184614"/>
    </source>
</evidence>
<evidence type="ECO:0000256" key="1">
    <source>
        <dbReference type="ARBA" id="ARBA00004651"/>
    </source>
</evidence>
<organism evidence="9 10">
    <name type="scientific">Brucella pseudogrignonensis</name>
    <dbReference type="NCBI Taxonomy" id="419475"/>
    <lineage>
        <taxon>Bacteria</taxon>
        <taxon>Pseudomonadati</taxon>
        <taxon>Pseudomonadota</taxon>
        <taxon>Alphaproteobacteria</taxon>
        <taxon>Hyphomicrobiales</taxon>
        <taxon>Brucellaceae</taxon>
        <taxon>Brucella/Ochrobactrum group</taxon>
        <taxon>Brucella</taxon>
    </lineage>
</organism>
<dbReference type="PANTHER" id="PTHR30472:SF24">
    <property type="entry name" value="FERRIC ENTEROBACTIN TRANSPORT SYSTEM PERMEASE PROTEIN FEPG"/>
    <property type="match status" value="1"/>
</dbReference>
<feature type="transmembrane region" description="Helical" evidence="8">
    <location>
        <begin position="257"/>
        <end position="277"/>
    </location>
</feature>
<feature type="transmembrane region" description="Helical" evidence="8">
    <location>
        <begin position="74"/>
        <end position="94"/>
    </location>
</feature>
<feature type="transmembrane region" description="Helical" evidence="8">
    <location>
        <begin position="289"/>
        <end position="306"/>
    </location>
</feature>
<comment type="similarity">
    <text evidence="2">Belongs to the binding-protein-dependent transport system permease family. FecCD subfamily.</text>
</comment>
<feature type="transmembrane region" description="Helical" evidence="8">
    <location>
        <begin position="131"/>
        <end position="151"/>
    </location>
</feature>
<keyword evidence="4" id="KW-1003">Cell membrane</keyword>
<dbReference type="InterPro" id="IPR000522">
    <property type="entry name" value="ABC_transptr_permease_BtuC"/>
</dbReference>
<feature type="transmembrane region" description="Helical" evidence="8">
    <location>
        <begin position="100"/>
        <end position="119"/>
    </location>
</feature>
<keyword evidence="10" id="KW-1185">Reference proteome</keyword>
<evidence type="ECO:0000256" key="2">
    <source>
        <dbReference type="ARBA" id="ARBA00007935"/>
    </source>
</evidence>
<proteinExistence type="inferred from homology"/>
<comment type="subcellular location">
    <subcellularLocation>
        <location evidence="1">Cell membrane</location>
        <topology evidence="1">Multi-pass membrane protein</topology>
    </subcellularLocation>
</comment>
<evidence type="ECO:0000256" key="8">
    <source>
        <dbReference type="SAM" id="Phobius"/>
    </source>
</evidence>
<evidence type="ECO:0000256" key="3">
    <source>
        <dbReference type="ARBA" id="ARBA00022448"/>
    </source>
</evidence>
<dbReference type="Gene3D" id="1.10.3470.10">
    <property type="entry name" value="ABC transporter involved in vitamin B12 uptake, BtuC"/>
    <property type="match status" value="1"/>
</dbReference>
<comment type="caution">
    <text evidence="9">The sequence shown here is derived from an EMBL/GenBank/DDBJ whole genome shotgun (WGS) entry which is preliminary data.</text>
</comment>
<dbReference type="CDD" id="cd06550">
    <property type="entry name" value="TM_ABC_iron-siderophores_like"/>
    <property type="match status" value="1"/>
</dbReference>
<accession>A0ABU1MAI8</accession>
<dbReference type="Pfam" id="PF01032">
    <property type="entry name" value="FecCD"/>
    <property type="match status" value="1"/>
</dbReference>